<dbReference type="Gene3D" id="3.40.50.2000">
    <property type="entry name" value="Glycogen Phosphorylase B"/>
    <property type="match status" value="2"/>
</dbReference>
<proteinExistence type="inferred from homology"/>
<evidence type="ECO:0000256" key="2">
    <source>
        <dbReference type="ARBA" id="ARBA00022676"/>
    </source>
</evidence>
<evidence type="ECO:0000313" key="8">
    <source>
        <dbReference type="Proteomes" id="UP000290289"/>
    </source>
</evidence>
<feature type="region of interest" description="Disordered" evidence="4">
    <location>
        <begin position="793"/>
        <end position="819"/>
    </location>
</feature>
<evidence type="ECO:0000256" key="5">
    <source>
        <dbReference type="SAM" id="Phobius"/>
    </source>
</evidence>
<keyword evidence="2" id="KW-0328">Glycosyltransferase</keyword>
<keyword evidence="8" id="KW-1185">Reference proteome</keyword>
<evidence type="ECO:0000256" key="3">
    <source>
        <dbReference type="ARBA" id="ARBA00022679"/>
    </source>
</evidence>
<dbReference type="Pfam" id="PF00201">
    <property type="entry name" value="UDPGT"/>
    <property type="match status" value="1"/>
</dbReference>
<dbReference type="FunFam" id="3.40.50.2000:FF:000037">
    <property type="entry name" value="Glycosyltransferase"/>
    <property type="match status" value="1"/>
</dbReference>
<reference evidence="7 8" key="1">
    <citation type="submission" date="2018-10" db="EMBL/GenBank/DDBJ databases">
        <title>A high-quality apple genome assembly.</title>
        <authorList>
            <person name="Hu J."/>
        </authorList>
    </citation>
    <scope>NUCLEOTIDE SEQUENCE [LARGE SCALE GENOMIC DNA]</scope>
    <source>
        <strain evidence="8">cv. HFTH1</strain>
        <tissue evidence="7">Young leaf</tissue>
    </source>
</reference>
<feature type="compositionally biased region" description="Polar residues" evidence="4">
    <location>
        <begin position="718"/>
        <end position="734"/>
    </location>
</feature>
<dbReference type="InterPro" id="IPR035595">
    <property type="entry name" value="UDP_glycos_trans_CS"/>
</dbReference>
<evidence type="ECO:0000259" key="6">
    <source>
        <dbReference type="Pfam" id="PF10252"/>
    </source>
</evidence>
<dbReference type="CDD" id="cd03784">
    <property type="entry name" value="GT1_Gtf-like"/>
    <property type="match status" value="1"/>
</dbReference>
<organism evidence="7 8">
    <name type="scientific">Malus domestica</name>
    <name type="common">Apple</name>
    <name type="synonym">Pyrus malus</name>
    <dbReference type="NCBI Taxonomy" id="3750"/>
    <lineage>
        <taxon>Eukaryota</taxon>
        <taxon>Viridiplantae</taxon>
        <taxon>Streptophyta</taxon>
        <taxon>Embryophyta</taxon>
        <taxon>Tracheophyta</taxon>
        <taxon>Spermatophyta</taxon>
        <taxon>Magnoliopsida</taxon>
        <taxon>eudicotyledons</taxon>
        <taxon>Gunneridae</taxon>
        <taxon>Pentapetalae</taxon>
        <taxon>rosids</taxon>
        <taxon>fabids</taxon>
        <taxon>Rosales</taxon>
        <taxon>Rosaceae</taxon>
        <taxon>Amygdaloideae</taxon>
        <taxon>Maleae</taxon>
        <taxon>Malus</taxon>
    </lineage>
</organism>
<dbReference type="STRING" id="3750.A0A498IXP1"/>
<feature type="transmembrane region" description="Helical" evidence="5">
    <location>
        <begin position="767"/>
        <end position="789"/>
    </location>
</feature>
<dbReference type="Pfam" id="PF10252">
    <property type="entry name" value="PP28"/>
    <property type="match status" value="1"/>
</dbReference>
<dbReference type="AlphaFoldDB" id="A0A498IXP1"/>
<dbReference type="InterPro" id="IPR002213">
    <property type="entry name" value="UDP_glucos_trans"/>
</dbReference>
<evidence type="ECO:0000256" key="1">
    <source>
        <dbReference type="ARBA" id="ARBA00009995"/>
    </source>
</evidence>
<dbReference type="PANTHER" id="PTHR48049:SF167">
    <property type="entry name" value="GLYCOSYLTRANSFERASE"/>
    <property type="match status" value="1"/>
</dbReference>
<dbReference type="InterPro" id="IPR019380">
    <property type="entry name" value="Casein_kinase_sb_PP28"/>
</dbReference>
<comment type="caution">
    <text evidence="7">The sequence shown here is derived from an EMBL/GenBank/DDBJ whole genome shotgun (WGS) entry which is preliminary data.</text>
</comment>
<evidence type="ECO:0000256" key="4">
    <source>
        <dbReference type="SAM" id="MobiDB-lite"/>
    </source>
</evidence>
<dbReference type="SUPFAM" id="SSF53756">
    <property type="entry name" value="UDP-Glycosyltransferase/glycogen phosphorylase"/>
    <property type="match status" value="1"/>
</dbReference>
<keyword evidence="5" id="KW-0472">Membrane</keyword>
<dbReference type="GO" id="GO:0035251">
    <property type="term" value="F:UDP-glucosyltransferase activity"/>
    <property type="evidence" value="ECO:0007669"/>
    <property type="project" value="InterPro"/>
</dbReference>
<evidence type="ECO:0000313" key="7">
    <source>
        <dbReference type="EMBL" id="RXH86233.1"/>
    </source>
</evidence>
<keyword evidence="5" id="KW-1133">Transmembrane helix</keyword>
<dbReference type="Proteomes" id="UP000290289">
    <property type="component" value="Chromosome 10"/>
</dbReference>
<protein>
    <recommendedName>
        <fullName evidence="6">Casein kinase substrate phosphoprotein PP28 domain-containing protein</fullName>
    </recommendedName>
</protein>
<feature type="region of interest" description="Disordered" evidence="4">
    <location>
        <begin position="680"/>
        <end position="749"/>
    </location>
</feature>
<feature type="domain" description="Casein kinase substrate phosphoprotein PP28" evidence="6">
    <location>
        <begin position="614"/>
        <end position="691"/>
    </location>
</feature>
<keyword evidence="3" id="KW-0808">Transferase</keyword>
<dbReference type="EMBL" id="RDQH01000336">
    <property type="protein sequence ID" value="RXH86233.1"/>
    <property type="molecule type" value="Genomic_DNA"/>
</dbReference>
<name>A0A498IXP1_MALDO</name>
<feature type="compositionally biased region" description="Basic and acidic residues" evidence="4">
    <location>
        <begin position="624"/>
        <end position="646"/>
    </location>
</feature>
<dbReference type="FunFam" id="3.40.50.2000:FF:000087">
    <property type="entry name" value="Glycosyltransferase"/>
    <property type="match status" value="1"/>
</dbReference>
<dbReference type="PROSITE" id="PS00375">
    <property type="entry name" value="UDPGT"/>
    <property type="match status" value="1"/>
</dbReference>
<feature type="region of interest" description="Disordered" evidence="4">
    <location>
        <begin position="623"/>
        <end position="646"/>
    </location>
</feature>
<dbReference type="InterPro" id="IPR050481">
    <property type="entry name" value="UDP-glycosyltransf_plant"/>
</dbReference>
<gene>
    <name evidence="7" type="ORF">DVH24_017286</name>
</gene>
<accession>A0A498IXP1</accession>
<feature type="region of interest" description="Disordered" evidence="4">
    <location>
        <begin position="557"/>
        <end position="602"/>
    </location>
</feature>
<feature type="compositionally biased region" description="Basic and acidic residues" evidence="4">
    <location>
        <begin position="680"/>
        <end position="692"/>
    </location>
</feature>
<comment type="similarity">
    <text evidence="1">Belongs to the UDP-glycosyltransferase family.</text>
</comment>
<dbReference type="PANTHER" id="PTHR48049">
    <property type="entry name" value="GLYCOSYLTRANSFERASE"/>
    <property type="match status" value="1"/>
</dbReference>
<keyword evidence="5" id="KW-0812">Transmembrane</keyword>
<sequence>MSNYQPLPSLHIAMYPWFAMGHLTPYLHLSNKLAERGHRISFFVPTKTQQKLQALNLHPHLISFIPITVPHVDGLPPGAETTSDVPIPSYSLIMAAMDLTQPAILQAICKLNPDFVFFDFTPWLPKLLRQLGTGIKSINYIIISPAFVGYVRSPERKVLMEKSVLTEDDLINDLINPPPSFPPSSIKLPAHEARMLGPFLLKEFGSGTKFIERQMISLNDCDAAAFRTCREMEGKYCDYLETQLRKPVLLTGPLVPKTPTTELDEKWAKWLERFEAKSVIYCAFGTECVLKIDQFQELLLGFELTGLPFFAALKPPMGVEAIESALPEGFEGRVKGRGVVSWGWVQQPLMLKHPSVGCFVTHCGPSSLMEGLVSECQLVLLPNVADQLAIARVMGRDLRVGVEVEKGEEDGVFTKEGVCKAVRDVMDAESEVGKEVRRNHAKLREFLSSKGLENSYIDMLQRGRWALIGSEGKGEGGVRLAKGWGWIDFSSSNQGLVSGLRGGSKVGMVVRDGRDRGHGVGCGNSTNQGLLSLGVNISNEQYWDSQTPQTISRFLLPAHGELPPPDPERGKYKSKPTGHRQFSTPEDLLAGTSSRPRTFSKKKKGIQGIIEIENPNLVKPKTVKARDIDMGRTTELSRREREELEKQRARERYMRLQEQGKTEQARKDLERLALIREQRAEAAEKREEEKAARNTNKTDSPVMTEPKPDTPQNVPPSEINNNAHTSKPSSSFSGQKIRFPNPPDPEIPDAATLREQWKFAIRQYSKWYSHAWGTAILAGASFFALGWFIKGGNPLPSVGRHEDSPPPPPPDKSEEARRP</sequence>